<feature type="transmembrane region" description="Helical" evidence="1">
    <location>
        <begin position="215"/>
        <end position="233"/>
    </location>
</feature>
<protein>
    <recommendedName>
        <fullName evidence="3">ECF transporter S component</fullName>
    </recommendedName>
</protein>
<name>A0A7J3XYS8_9CREN</name>
<comment type="caution">
    <text evidence="2">The sequence shown here is derived from an EMBL/GenBank/DDBJ whole genome shotgun (WGS) entry which is preliminary data.</text>
</comment>
<gene>
    <name evidence="2" type="ORF">ENM60_02825</name>
</gene>
<dbReference type="PANTHER" id="PTHR37815">
    <property type="entry name" value="UPF0397 PROTEIN BC_2624-RELATED"/>
    <property type="match status" value="1"/>
</dbReference>
<dbReference type="Pfam" id="PF07155">
    <property type="entry name" value="ECF-ribofla_trS"/>
    <property type="match status" value="1"/>
</dbReference>
<evidence type="ECO:0000313" key="2">
    <source>
        <dbReference type="EMBL" id="HHP67715.1"/>
    </source>
</evidence>
<sequence length="241" mass="25883">MRRLLEAVVFTVLVYVATVVLQIYQPVTGGYFNLGESMIYLAAMVSNPIVAALAGGVGSSLADLSTGYAIFAPATFIIKFTEGYLAGLLIGLFRRTRRKAFAAASVGAVYALGLYYGISYWAGVVEFGPSSWLGINFSSSTLELPWYGWLLVTVILGAIVVYGVSKYVVKSLEPIALLVAGSLMVAGYFLYEYFVSNPLTGRPPINALYEVPVNIGQAVAGVIISLPIAVWLYRAGFIKES</sequence>
<accession>A0A7J3XYS8</accession>
<feature type="transmembrane region" description="Helical" evidence="1">
    <location>
        <begin position="175"/>
        <end position="195"/>
    </location>
</feature>
<proteinExistence type="predicted"/>
<feature type="transmembrane region" description="Helical" evidence="1">
    <location>
        <begin position="144"/>
        <end position="163"/>
    </location>
</feature>
<dbReference type="GO" id="GO:0016020">
    <property type="term" value="C:membrane"/>
    <property type="evidence" value="ECO:0007669"/>
    <property type="project" value="InterPro"/>
</dbReference>
<keyword evidence="1" id="KW-0812">Transmembrane</keyword>
<feature type="transmembrane region" description="Helical" evidence="1">
    <location>
        <begin position="68"/>
        <end position="93"/>
    </location>
</feature>
<dbReference type="PANTHER" id="PTHR37815:SF3">
    <property type="entry name" value="UPF0397 PROTEIN SPR0429"/>
    <property type="match status" value="1"/>
</dbReference>
<dbReference type="AlphaFoldDB" id="A0A7J3XYS8"/>
<reference evidence="2" key="1">
    <citation type="journal article" date="2020" name="mSystems">
        <title>Genome- and Community-Level Interaction Insights into Carbon Utilization and Element Cycling Functions of Hydrothermarchaeota in Hydrothermal Sediment.</title>
        <authorList>
            <person name="Zhou Z."/>
            <person name="Liu Y."/>
            <person name="Xu W."/>
            <person name="Pan J."/>
            <person name="Luo Z.H."/>
            <person name="Li M."/>
        </authorList>
    </citation>
    <scope>NUCLEOTIDE SEQUENCE [LARGE SCALE GENOMIC DNA]</scope>
    <source>
        <strain evidence="2">SpSt-110</strain>
    </source>
</reference>
<feature type="transmembrane region" description="Helical" evidence="1">
    <location>
        <begin position="6"/>
        <end position="27"/>
    </location>
</feature>
<evidence type="ECO:0008006" key="3">
    <source>
        <dbReference type="Google" id="ProtNLM"/>
    </source>
</evidence>
<keyword evidence="1" id="KW-1133">Transmembrane helix</keyword>
<dbReference type="Gene3D" id="1.10.1760.20">
    <property type="match status" value="1"/>
</dbReference>
<organism evidence="2">
    <name type="scientific">Thermogladius calderae</name>
    <dbReference type="NCBI Taxonomy" id="1200300"/>
    <lineage>
        <taxon>Archaea</taxon>
        <taxon>Thermoproteota</taxon>
        <taxon>Thermoprotei</taxon>
        <taxon>Desulfurococcales</taxon>
        <taxon>Desulfurococcaceae</taxon>
        <taxon>Thermogladius</taxon>
    </lineage>
</organism>
<keyword evidence="1" id="KW-0472">Membrane</keyword>
<feature type="transmembrane region" description="Helical" evidence="1">
    <location>
        <begin position="100"/>
        <end position="124"/>
    </location>
</feature>
<dbReference type="EMBL" id="DRYK01000035">
    <property type="protein sequence ID" value="HHP67715.1"/>
    <property type="molecule type" value="Genomic_DNA"/>
</dbReference>
<feature type="transmembrane region" description="Helical" evidence="1">
    <location>
        <begin position="39"/>
        <end position="62"/>
    </location>
</feature>
<dbReference type="InterPro" id="IPR009825">
    <property type="entry name" value="ECF_substrate-spec-like"/>
</dbReference>
<evidence type="ECO:0000256" key="1">
    <source>
        <dbReference type="SAM" id="Phobius"/>
    </source>
</evidence>